<gene>
    <name evidence="2" type="ORF">ERS007657_04563</name>
    <name evidence="3" type="ORF">ERS007739_00685</name>
</gene>
<feature type="region of interest" description="Disordered" evidence="1">
    <location>
        <begin position="1"/>
        <end position="48"/>
    </location>
</feature>
<proteinExistence type="predicted"/>
<accession>A0A654U8P4</accession>
<evidence type="ECO:0000256" key="1">
    <source>
        <dbReference type="SAM" id="MobiDB-lite"/>
    </source>
</evidence>
<reference evidence="4 5" key="1">
    <citation type="submission" date="2015-03" db="EMBL/GenBank/DDBJ databases">
        <authorList>
            <consortium name="Pathogen Informatics"/>
        </authorList>
    </citation>
    <scope>NUCLEOTIDE SEQUENCE [LARGE SCALE GENOMIC DNA]</scope>
    <source>
        <strain evidence="2 5">C09601061</strain>
        <strain evidence="4">N09902308</strain>
    </source>
</reference>
<evidence type="ECO:0000313" key="4">
    <source>
        <dbReference type="Proteomes" id="UP000039021"/>
    </source>
</evidence>
<dbReference type="EMBL" id="CSBK01000214">
    <property type="protein sequence ID" value="COX10455.1"/>
    <property type="molecule type" value="Genomic_DNA"/>
</dbReference>
<evidence type="ECO:0000313" key="3">
    <source>
        <dbReference type="EMBL" id="COX10455.1"/>
    </source>
</evidence>
<sequence length="48" mass="5034">MTTLPSERLAEIFPAVPSTRPRRNMSLAAASTADSGSSTKFMSPIPPG</sequence>
<protein>
    <submittedName>
        <fullName evidence="2">Uncharacterized protein</fullName>
    </submittedName>
</protein>
<dbReference type="AlphaFoldDB" id="A0A654U8P4"/>
<name>A0A654U8P4_MYCTX</name>
<dbReference type="EMBL" id="CGCX01003458">
    <property type="protein sequence ID" value="CFS21374.1"/>
    <property type="molecule type" value="Genomic_DNA"/>
</dbReference>
<dbReference type="Proteomes" id="UP000046680">
    <property type="component" value="Unassembled WGS sequence"/>
</dbReference>
<organism evidence="2 5">
    <name type="scientific">Mycobacterium tuberculosis</name>
    <dbReference type="NCBI Taxonomy" id="1773"/>
    <lineage>
        <taxon>Bacteria</taxon>
        <taxon>Bacillati</taxon>
        <taxon>Actinomycetota</taxon>
        <taxon>Actinomycetes</taxon>
        <taxon>Mycobacteriales</taxon>
        <taxon>Mycobacteriaceae</taxon>
        <taxon>Mycobacterium</taxon>
        <taxon>Mycobacterium tuberculosis complex</taxon>
    </lineage>
</organism>
<evidence type="ECO:0000313" key="5">
    <source>
        <dbReference type="Proteomes" id="UP000046680"/>
    </source>
</evidence>
<reference evidence="3" key="2">
    <citation type="submission" date="2015-03" db="EMBL/GenBank/DDBJ databases">
        <authorList>
            <consortium name="Pathogen Informatics"/>
            <person name="Murphy D."/>
        </authorList>
    </citation>
    <scope>NUCLEOTIDE SEQUENCE</scope>
    <source>
        <strain evidence="3">N09902308</strain>
    </source>
</reference>
<evidence type="ECO:0000313" key="2">
    <source>
        <dbReference type="EMBL" id="CFS21374.1"/>
    </source>
</evidence>
<dbReference type="Proteomes" id="UP000039021">
    <property type="component" value="Unassembled WGS sequence"/>
</dbReference>
<feature type="compositionally biased region" description="Low complexity" evidence="1">
    <location>
        <begin position="26"/>
        <end position="38"/>
    </location>
</feature>